<keyword evidence="2" id="KW-1185">Reference proteome</keyword>
<accession>A0ACB6RZ85</accession>
<dbReference type="Proteomes" id="UP000799754">
    <property type="component" value="Unassembled WGS sequence"/>
</dbReference>
<dbReference type="EMBL" id="MU006722">
    <property type="protein sequence ID" value="KAF2626197.1"/>
    <property type="molecule type" value="Genomic_DNA"/>
</dbReference>
<gene>
    <name evidence="1" type="ORF">BU25DRAFT_440920</name>
</gene>
<organism evidence="1 2">
    <name type="scientific">Macroventuria anomochaeta</name>
    <dbReference type="NCBI Taxonomy" id="301207"/>
    <lineage>
        <taxon>Eukaryota</taxon>
        <taxon>Fungi</taxon>
        <taxon>Dikarya</taxon>
        <taxon>Ascomycota</taxon>
        <taxon>Pezizomycotina</taxon>
        <taxon>Dothideomycetes</taxon>
        <taxon>Pleosporomycetidae</taxon>
        <taxon>Pleosporales</taxon>
        <taxon>Pleosporineae</taxon>
        <taxon>Didymellaceae</taxon>
        <taxon>Macroventuria</taxon>
    </lineage>
</organism>
<protein>
    <submittedName>
        <fullName evidence="1">Tannase and feruloyl esterase</fullName>
    </submittedName>
</protein>
<sequence>MSNYSTVPALACNASAALFTELFGADIINISGSILYCNHPSIAVRNVEFCNITVTYTHPAHNDTIHVETWLFTQTWNRRLQAIGGGGWVAGRFAMTDIGMALGDLASIALNGQYAVLAKELIRSFYGRPAGYSYWSGCSQGSKQGFMLAQRYPNAYDCITGVAPALNWAQCILAASWAQVMMSITGQYPPKCEVNALTDAVVAACDPLDGVTDGLISDMSKCTFDPFALVEKTAHCPSTNTTIVISHAAATIANLSWTGPRKRGAISLARRELPSTSYRLRLFIKKNPEWDYSKIGSVEEYARLFYAGVQECDSIVRTVDPDLSALRKSRGKILAYHGLADGFIPTRGTENYYKRVNDTTSAIDDLFRDFEVPGLAHCSGGHSGQPTSTFQALVGWAEKGVVPDTLPIEFNDMKGIQHQRILCPYPEKASLKEKGLDVTKRES</sequence>
<comment type="caution">
    <text evidence="1">The sequence shown here is derived from an EMBL/GenBank/DDBJ whole genome shotgun (WGS) entry which is preliminary data.</text>
</comment>
<proteinExistence type="predicted"/>
<evidence type="ECO:0000313" key="2">
    <source>
        <dbReference type="Proteomes" id="UP000799754"/>
    </source>
</evidence>
<name>A0ACB6RZ85_9PLEO</name>
<evidence type="ECO:0000313" key="1">
    <source>
        <dbReference type="EMBL" id="KAF2626197.1"/>
    </source>
</evidence>
<reference evidence="1" key="1">
    <citation type="journal article" date="2020" name="Stud. Mycol.">
        <title>101 Dothideomycetes genomes: a test case for predicting lifestyles and emergence of pathogens.</title>
        <authorList>
            <person name="Haridas S."/>
            <person name="Albert R."/>
            <person name="Binder M."/>
            <person name="Bloem J."/>
            <person name="Labutti K."/>
            <person name="Salamov A."/>
            <person name="Andreopoulos B."/>
            <person name="Baker S."/>
            <person name="Barry K."/>
            <person name="Bills G."/>
            <person name="Bluhm B."/>
            <person name="Cannon C."/>
            <person name="Castanera R."/>
            <person name="Culley D."/>
            <person name="Daum C."/>
            <person name="Ezra D."/>
            <person name="Gonzalez J."/>
            <person name="Henrissat B."/>
            <person name="Kuo A."/>
            <person name="Liang C."/>
            <person name="Lipzen A."/>
            <person name="Lutzoni F."/>
            <person name="Magnuson J."/>
            <person name="Mondo S."/>
            <person name="Nolan M."/>
            <person name="Ohm R."/>
            <person name="Pangilinan J."/>
            <person name="Park H.-J."/>
            <person name="Ramirez L."/>
            <person name="Alfaro M."/>
            <person name="Sun H."/>
            <person name="Tritt A."/>
            <person name="Yoshinaga Y."/>
            <person name="Zwiers L.-H."/>
            <person name="Turgeon B."/>
            <person name="Goodwin S."/>
            <person name="Spatafora J."/>
            <person name="Crous P."/>
            <person name="Grigoriev I."/>
        </authorList>
    </citation>
    <scope>NUCLEOTIDE SEQUENCE</scope>
    <source>
        <strain evidence="1">CBS 525.71</strain>
    </source>
</reference>